<dbReference type="Gene3D" id="3.40.50.300">
    <property type="entry name" value="P-loop containing nucleotide triphosphate hydrolases"/>
    <property type="match status" value="1"/>
</dbReference>
<keyword evidence="3" id="KW-0472">Membrane</keyword>
<keyword evidence="9" id="KW-1185">Reference proteome</keyword>
<evidence type="ECO:0000256" key="3">
    <source>
        <dbReference type="ARBA" id="ARBA00022787"/>
    </source>
</evidence>
<dbReference type="InterPro" id="IPR051701">
    <property type="entry name" value="Mito_OM_Translocase_MSP1"/>
</dbReference>
<evidence type="ECO:0000259" key="7">
    <source>
        <dbReference type="SMART" id="SM00382"/>
    </source>
</evidence>
<keyword evidence="2" id="KW-0547">Nucleotide-binding</keyword>
<evidence type="ECO:0000256" key="2">
    <source>
        <dbReference type="ARBA" id="ARBA00022741"/>
    </source>
</evidence>
<dbReference type="InterPro" id="IPR041569">
    <property type="entry name" value="AAA_lid_3"/>
</dbReference>
<dbReference type="SUPFAM" id="SSF52540">
    <property type="entry name" value="P-loop containing nucleoside triphosphate hydrolases"/>
    <property type="match status" value="1"/>
</dbReference>
<dbReference type="Proteomes" id="UP001604277">
    <property type="component" value="Unassembled WGS sequence"/>
</dbReference>
<dbReference type="PANTHER" id="PTHR45644">
    <property type="entry name" value="AAA ATPASE, PUTATIVE (AFU_ORTHOLOGUE AFUA_2G12920)-RELATED-RELATED"/>
    <property type="match status" value="1"/>
</dbReference>
<feature type="domain" description="AAA+ ATPase" evidence="7">
    <location>
        <begin position="813"/>
        <end position="950"/>
    </location>
</feature>
<dbReference type="InterPro" id="IPR027417">
    <property type="entry name" value="P-loop_NTPase"/>
</dbReference>
<organism evidence="8 9">
    <name type="scientific">Forsythia ovata</name>
    <dbReference type="NCBI Taxonomy" id="205694"/>
    <lineage>
        <taxon>Eukaryota</taxon>
        <taxon>Viridiplantae</taxon>
        <taxon>Streptophyta</taxon>
        <taxon>Embryophyta</taxon>
        <taxon>Tracheophyta</taxon>
        <taxon>Spermatophyta</taxon>
        <taxon>Magnoliopsida</taxon>
        <taxon>eudicotyledons</taxon>
        <taxon>Gunneridae</taxon>
        <taxon>Pentapetalae</taxon>
        <taxon>asterids</taxon>
        <taxon>lamiids</taxon>
        <taxon>Lamiales</taxon>
        <taxon>Oleaceae</taxon>
        <taxon>Forsythieae</taxon>
        <taxon>Forsythia</taxon>
    </lineage>
</organism>
<dbReference type="GO" id="GO:0005524">
    <property type="term" value="F:ATP binding"/>
    <property type="evidence" value="ECO:0007669"/>
    <property type="project" value="UniProtKB-KW"/>
</dbReference>
<feature type="region of interest" description="Disordered" evidence="6">
    <location>
        <begin position="1"/>
        <end position="91"/>
    </location>
</feature>
<dbReference type="InterPro" id="IPR003960">
    <property type="entry name" value="ATPase_AAA_CS"/>
</dbReference>
<comment type="subcellular location">
    <subcellularLocation>
        <location evidence="1">Mitochondrion outer membrane</location>
        <topology evidence="1">Single-pass membrane protein</topology>
    </subcellularLocation>
</comment>
<protein>
    <submittedName>
        <fullName evidence="8">AAA-type ATPase family protein</fullName>
    </submittedName>
</protein>
<sequence length="1081" mass="118069">MVETRGVSFSKRPLSSPSSSPPNSKRSKAAEASSSSKNESPSVAASKELARNEVVSADQADNGGEKLTGMSVPKKLPEVEVGDYSGEKHSGTLVPKKLSEVAVGGAVDSVNDLGKAKSNGVAVGGACDSLKYLHGAMSKDAEDKFWKKWQWKSNLGARSQDPSAASMASLSGLRKELSILPPSSLNDADAQQGSEITSIHSAREMSDNHVADADMKDASDCNHGERTGAPSRNVANANLNVDAKTGKIVAETNELRPCLQMPVGRTAPKFEIKGILSKILDERREAGDLHKVSDHPISISSTRQAFKDGLRQDILDPKNIDVSFEHFPYYLSETTKNLLIASTYIPLKCDRFAKFTSDLPSVCPRILLSGPAGSEIYQETLMKALAKHCGARLVIVDSFLLPGGSTAKEADPVKESLKPKRKSVVAKRAATARKQEESIASSKNYTFKKGDRVIFVGPLASAFHACPTPISGPTHGLTGKVILSFEENLSSKIGVRFDRAIPDGNDLGGHCEEDHGFFCYASLLRLESSSAEYTNKPAINEFFEVASIESKSSPLILFVKDIEKSMVANPEAYVDFKNKLETLPENVVVVASHTQTDNQKEKSQILGLLFGKFGSNLPSEETPKKDLSHLFPNKVMLQIPQDGTALLNWKQQLDRDIKTMQFQSNVDSILSVLNRNGLVCPDLENLCIKDQALTSESVEQVIGWALGHHFMHCSEALLMESKLVILSESIRYGIKILKGIQNETKSLKKSLKDVVTDNEYEKRLLPDVVPPGDIGVAFDDIGALENVKETLLELVMLPLQRPELFSKGQLAKPCKGILLFGPPGTGKTMLAKAVATEAGANFINLSMSSITSRLFGEGEKYAKAVFTLASKLAPSVIFVDEVDNMLGRRENPGEHETMRKIKNEFMMNWDGLRTKDKERVLVLAATNRPFDLDDAVIRRLPRRLMVNLPDARNREKILRVVLAKEELAPNVDLKAVANMTAGYSGSDLKNLCATAAHCPIREVLEKENKEKDLALAGNRPLPALHSSADIRPLKMDDFRYAHEQVSASVSSESANLNALLQWNDLFGEGGSRKKESLSYFM</sequence>
<accession>A0ABD1X4U0</accession>
<evidence type="ECO:0000313" key="8">
    <source>
        <dbReference type="EMBL" id="KAL2556690.1"/>
    </source>
</evidence>
<reference evidence="9" key="1">
    <citation type="submission" date="2024-07" db="EMBL/GenBank/DDBJ databases">
        <title>Two chromosome-level genome assemblies of Korean endemic species Abeliophyllum distichum and Forsythia ovata (Oleaceae).</title>
        <authorList>
            <person name="Jang H."/>
        </authorList>
    </citation>
    <scope>NUCLEOTIDE SEQUENCE [LARGE SCALE GENOMIC DNA]</scope>
</reference>
<dbReference type="FunFam" id="3.40.50.300:FF:000416">
    <property type="entry name" value="p-loop nucleoside triphosphate hydrolase superfamily protein"/>
    <property type="match status" value="1"/>
</dbReference>
<keyword evidence="5" id="KW-0496">Mitochondrion</keyword>
<comment type="caution">
    <text evidence="8">The sequence shown here is derived from an EMBL/GenBank/DDBJ whole genome shotgun (WGS) entry which is preliminary data.</text>
</comment>
<proteinExistence type="predicted"/>
<dbReference type="GO" id="GO:0005741">
    <property type="term" value="C:mitochondrial outer membrane"/>
    <property type="evidence" value="ECO:0007669"/>
    <property type="project" value="UniProtKB-SubCell"/>
</dbReference>
<dbReference type="Pfam" id="PF00004">
    <property type="entry name" value="AAA"/>
    <property type="match status" value="1"/>
</dbReference>
<dbReference type="PROSITE" id="PS00674">
    <property type="entry name" value="AAA"/>
    <property type="match status" value="1"/>
</dbReference>
<name>A0ABD1X4U0_9LAMI</name>
<dbReference type="AlphaFoldDB" id="A0ABD1X4U0"/>
<dbReference type="PANTHER" id="PTHR45644:SF73">
    <property type="entry name" value="AAA-TYPE ATPASE FAMILY PROTEIN"/>
    <property type="match status" value="1"/>
</dbReference>
<dbReference type="Pfam" id="PF17862">
    <property type="entry name" value="AAA_lid_3"/>
    <property type="match status" value="1"/>
</dbReference>
<evidence type="ECO:0000256" key="4">
    <source>
        <dbReference type="ARBA" id="ARBA00022840"/>
    </source>
</evidence>
<feature type="compositionally biased region" description="Low complexity" evidence="6">
    <location>
        <begin position="8"/>
        <end position="46"/>
    </location>
</feature>
<dbReference type="Gene3D" id="1.10.8.60">
    <property type="match status" value="1"/>
</dbReference>
<dbReference type="Pfam" id="PF24933">
    <property type="entry name" value="DUF7751"/>
    <property type="match status" value="1"/>
</dbReference>
<dbReference type="InterPro" id="IPR056653">
    <property type="entry name" value="DUF7751"/>
</dbReference>
<dbReference type="InterPro" id="IPR003593">
    <property type="entry name" value="AAA+_ATPase"/>
</dbReference>
<dbReference type="SMART" id="SM00382">
    <property type="entry name" value="AAA"/>
    <property type="match status" value="1"/>
</dbReference>
<evidence type="ECO:0000313" key="9">
    <source>
        <dbReference type="Proteomes" id="UP001604277"/>
    </source>
</evidence>
<evidence type="ECO:0000256" key="1">
    <source>
        <dbReference type="ARBA" id="ARBA00004572"/>
    </source>
</evidence>
<keyword evidence="3" id="KW-1000">Mitochondrion outer membrane</keyword>
<keyword evidence="4" id="KW-0067">ATP-binding</keyword>
<evidence type="ECO:0000256" key="6">
    <source>
        <dbReference type="SAM" id="MobiDB-lite"/>
    </source>
</evidence>
<evidence type="ECO:0000256" key="5">
    <source>
        <dbReference type="ARBA" id="ARBA00023128"/>
    </source>
</evidence>
<gene>
    <name evidence="8" type="ORF">Fot_01429</name>
</gene>
<dbReference type="EMBL" id="JBFOLJ010000001">
    <property type="protein sequence ID" value="KAL2556690.1"/>
    <property type="molecule type" value="Genomic_DNA"/>
</dbReference>
<dbReference type="InterPro" id="IPR003959">
    <property type="entry name" value="ATPase_AAA_core"/>
</dbReference>